<evidence type="ECO:0000313" key="4">
    <source>
        <dbReference type="EMBL" id="MSC67930.1"/>
    </source>
</evidence>
<feature type="compositionally biased region" description="Polar residues" evidence="2">
    <location>
        <begin position="499"/>
        <end position="510"/>
    </location>
</feature>
<name>A0A6G1ZWN1_9FIRM</name>
<evidence type="ECO:0000256" key="2">
    <source>
        <dbReference type="SAM" id="MobiDB-lite"/>
    </source>
</evidence>
<reference evidence="4" key="1">
    <citation type="journal article" date="2019" name="Nat. Med.">
        <title>A library of human gut bacterial isolates paired with longitudinal multiomics data enables mechanistic microbiome research.</title>
        <authorList>
            <person name="Poyet M."/>
            <person name="Groussin M."/>
            <person name="Gibbons S.M."/>
            <person name="Avila-Pacheco J."/>
            <person name="Jiang X."/>
            <person name="Kearney S.M."/>
            <person name="Perrotta A.R."/>
            <person name="Berdy B."/>
            <person name="Zhao S."/>
            <person name="Lieberman T.D."/>
            <person name="Swanson P.K."/>
            <person name="Smith M."/>
            <person name="Roesemann S."/>
            <person name="Alexander J.E."/>
            <person name="Rich S.A."/>
            <person name="Livny J."/>
            <person name="Vlamakis H."/>
            <person name="Clish C."/>
            <person name="Bullock K."/>
            <person name="Deik A."/>
            <person name="Scott J."/>
            <person name="Pierce K.A."/>
            <person name="Xavier R.J."/>
            <person name="Alm E.J."/>
        </authorList>
    </citation>
    <scope>NUCLEOTIDE SEQUENCE</scope>
    <source>
        <strain evidence="4">BIOML-B7</strain>
    </source>
</reference>
<dbReference type="PROSITE" id="PS50994">
    <property type="entry name" value="INTEGRASE"/>
    <property type="match status" value="1"/>
</dbReference>
<dbReference type="InterPro" id="IPR036397">
    <property type="entry name" value="RNaseH_sf"/>
</dbReference>
<dbReference type="AlphaFoldDB" id="A0A6G1ZWN1"/>
<feature type="region of interest" description="Disordered" evidence="2">
    <location>
        <begin position="496"/>
        <end position="520"/>
    </location>
</feature>
<dbReference type="Pfam" id="PF22483">
    <property type="entry name" value="Mu-transpos_C_2"/>
    <property type="match status" value="1"/>
</dbReference>
<dbReference type="GO" id="GO:0003676">
    <property type="term" value="F:nucleic acid binding"/>
    <property type="evidence" value="ECO:0007669"/>
    <property type="project" value="InterPro"/>
</dbReference>
<dbReference type="InterPro" id="IPR001584">
    <property type="entry name" value="Integrase_cat-core"/>
</dbReference>
<proteinExistence type="inferred from homology"/>
<comment type="caution">
    <text evidence="4">The sequence shown here is derived from an EMBL/GenBank/DDBJ whole genome shotgun (WGS) entry which is preliminary data.</text>
</comment>
<dbReference type="NCBIfam" id="NF033546">
    <property type="entry name" value="transpos_IS21"/>
    <property type="match status" value="1"/>
</dbReference>
<feature type="domain" description="Integrase catalytic" evidence="3">
    <location>
        <begin position="132"/>
        <end position="327"/>
    </location>
</feature>
<evidence type="ECO:0000256" key="1">
    <source>
        <dbReference type="ARBA" id="ARBA00009277"/>
    </source>
</evidence>
<evidence type="ECO:0000259" key="3">
    <source>
        <dbReference type="PROSITE" id="PS50994"/>
    </source>
</evidence>
<comment type="similarity">
    <text evidence="1">Belongs to the transposase IS21/IS408/IS1162 family.</text>
</comment>
<organism evidence="4">
    <name type="scientific">Faecalibacterium prausnitzii</name>
    <dbReference type="NCBI Taxonomy" id="853"/>
    <lineage>
        <taxon>Bacteria</taxon>
        <taxon>Bacillati</taxon>
        <taxon>Bacillota</taxon>
        <taxon>Clostridia</taxon>
        <taxon>Eubacteriales</taxon>
        <taxon>Oscillospiraceae</taxon>
        <taxon>Faecalibacterium</taxon>
    </lineage>
</organism>
<dbReference type="InterPro" id="IPR054353">
    <property type="entry name" value="IstA-like_C"/>
</dbReference>
<gene>
    <name evidence="4" type="ORF">GKD79_03285</name>
</gene>
<dbReference type="GO" id="GO:0015074">
    <property type="term" value="P:DNA integration"/>
    <property type="evidence" value="ECO:0007669"/>
    <property type="project" value="InterPro"/>
</dbReference>
<dbReference type="PANTHER" id="PTHR35004">
    <property type="entry name" value="TRANSPOSASE RV3428C-RELATED"/>
    <property type="match status" value="1"/>
</dbReference>
<dbReference type="PROSITE" id="PS51257">
    <property type="entry name" value="PROKAR_LIPOPROTEIN"/>
    <property type="match status" value="1"/>
</dbReference>
<dbReference type="Gene3D" id="3.30.420.10">
    <property type="entry name" value="Ribonuclease H-like superfamily/Ribonuclease H"/>
    <property type="match status" value="1"/>
</dbReference>
<dbReference type="PANTHER" id="PTHR35004:SF8">
    <property type="entry name" value="TRANSPOSASE RV3428C-RELATED"/>
    <property type="match status" value="1"/>
</dbReference>
<accession>A0A6G1ZWN1</accession>
<sequence length="520" mass="59702">MTKYREIIRLAGLNLSQTNIALSCNASKTTVNKVLKAAREQHLVWPLDPKLSDPVLGKLLFPEVKAKSATSKRMPDFEHVRKELLRNGVNKKLLWTEYLEACRLSKEEPLMYSQFCYYIQQDEQKRRATMHINRKPAEQVEVDWAGDPAHIIDPDTGEILDAQIFVGVMTYSQYPYVEAFIDQKQASWIAAHVHMYEYFGGVAKILVPDNCRTAVDHNNKNWNDPRINAVYQEMAEHYGTAIIPARVRSPKDKPNAEGSVGNISTWITAALRNEQFFSLGELNQAIRKKLEDFSHRPFQKKDGSRYEIFRDEELPLLAPLPATPYEQAEWRQATVQFNYHISFAGMLYSVPHEYIKHKVDVRVTDKTVEVFYNHNRIASHRRLYGRKGQYSTITEHMPSSHQQYLEWNGDRFRQWAKRIGSSTYQTVDAILTSKLVEQQSYRSCMGLLKLADKYSVDRLEAACCKALTFTATPSYKSIKNILDTGSDRTASADKAVVTDSHTSSGKNSHALTRGADYYRR</sequence>
<dbReference type="EMBL" id="WKQG01000002">
    <property type="protein sequence ID" value="MSC67930.1"/>
    <property type="molecule type" value="Genomic_DNA"/>
</dbReference>
<dbReference type="RefSeq" id="WP_154252940.1">
    <property type="nucleotide sequence ID" value="NZ_WKQF01000002.1"/>
</dbReference>
<protein>
    <submittedName>
        <fullName evidence="4">IS21 family transposase</fullName>
    </submittedName>
</protein>